<dbReference type="KEGG" id="mcui:G8O30_03995"/>
<organism evidence="1 2">
    <name type="scientific">Mangrovibacillus cuniculi</name>
    <dbReference type="NCBI Taxonomy" id="2593652"/>
    <lineage>
        <taxon>Bacteria</taxon>
        <taxon>Bacillati</taxon>
        <taxon>Bacillota</taxon>
        <taxon>Bacilli</taxon>
        <taxon>Bacillales</taxon>
        <taxon>Bacillaceae</taxon>
        <taxon>Mangrovibacillus</taxon>
    </lineage>
</organism>
<dbReference type="PIRSF" id="PIRSF037356">
    <property type="entry name" value="DUF1797"/>
    <property type="match status" value="1"/>
</dbReference>
<dbReference type="Proteomes" id="UP000593626">
    <property type="component" value="Chromosome"/>
</dbReference>
<evidence type="ECO:0000313" key="2">
    <source>
        <dbReference type="Proteomes" id="UP000593626"/>
    </source>
</evidence>
<dbReference type="RefSeq" id="WP_239673703.1">
    <property type="nucleotide sequence ID" value="NZ_CP049742.1"/>
</dbReference>
<dbReference type="Pfam" id="PF08796">
    <property type="entry name" value="DUF1797"/>
    <property type="match status" value="1"/>
</dbReference>
<proteinExistence type="predicted"/>
<reference evidence="1 2" key="1">
    <citation type="submission" date="2019-07" db="EMBL/GenBank/DDBJ databases">
        <title>Genome sequence of 2 isolates from Red Sea Mangroves.</title>
        <authorList>
            <person name="Sefrji F."/>
            <person name="Michoud G."/>
            <person name="Merlino G."/>
            <person name="Daffonchio D."/>
        </authorList>
    </citation>
    <scope>NUCLEOTIDE SEQUENCE [LARGE SCALE GENOMIC DNA]</scope>
    <source>
        <strain evidence="1 2">R1DC41</strain>
    </source>
</reference>
<dbReference type="EMBL" id="CP049742">
    <property type="protein sequence ID" value="QPC46177.1"/>
    <property type="molecule type" value="Genomic_DNA"/>
</dbReference>
<evidence type="ECO:0000313" key="1">
    <source>
        <dbReference type="EMBL" id="QPC46177.1"/>
    </source>
</evidence>
<dbReference type="SUPFAM" id="SSF143567">
    <property type="entry name" value="YkuJ-like"/>
    <property type="match status" value="1"/>
</dbReference>
<dbReference type="AlphaFoldDB" id="A0A7S8HEX4"/>
<name>A0A7S8HEX4_9BACI</name>
<gene>
    <name evidence="1" type="ORF">G8O30_03995</name>
</gene>
<dbReference type="InterPro" id="IPR038073">
    <property type="entry name" value="YkuJ-like_sf"/>
</dbReference>
<protein>
    <submittedName>
        <fullName evidence="1">YkuJ family protein</fullName>
    </submittedName>
</protein>
<sequence>MSKLMGIIQRLKVMQDAKETGEVQQRRFEVNGKTLCQVKYFPNNDTFEVEVFEDDKPAQKYQFDDIDMASIDIFEIVQEEVNPA</sequence>
<dbReference type="Gene3D" id="3.30.720.20">
    <property type="entry name" value="Protein of unknown function DUF1797"/>
    <property type="match status" value="1"/>
</dbReference>
<dbReference type="InterPro" id="IPR014904">
    <property type="entry name" value="YkuJ-like"/>
</dbReference>
<accession>A0A7S8HEX4</accession>
<keyword evidence="2" id="KW-1185">Reference proteome</keyword>